<dbReference type="EMBL" id="RZGK01000013">
    <property type="protein sequence ID" value="KAF9694684.1"/>
    <property type="molecule type" value="Genomic_DNA"/>
</dbReference>
<feature type="region of interest" description="Disordered" evidence="1">
    <location>
        <begin position="35"/>
        <end position="139"/>
    </location>
</feature>
<proteinExistence type="predicted"/>
<feature type="compositionally biased region" description="Polar residues" evidence="1">
    <location>
        <begin position="100"/>
        <end position="115"/>
    </location>
</feature>
<evidence type="ECO:0000313" key="3">
    <source>
        <dbReference type="Proteomes" id="UP000651452"/>
    </source>
</evidence>
<feature type="compositionally biased region" description="Polar residues" evidence="1">
    <location>
        <begin position="59"/>
        <end position="79"/>
    </location>
</feature>
<reference evidence="2" key="2">
    <citation type="submission" date="2020-09" db="EMBL/GenBank/DDBJ databases">
        <title>Reference genome assembly for Australian Ascochyta lentis isolate Al4.</title>
        <authorList>
            <person name="Lee R.C."/>
            <person name="Farfan-Caceres L.M."/>
            <person name="Debler J.W."/>
            <person name="Williams A.H."/>
            <person name="Henares B.M."/>
        </authorList>
    </citation>
    <scope>NUCLEOTIDE SEQUENCE</scope>
    <source>
        <strain evidence="2">Al4</strain>
    </source>
</reference>
<feature type="compositionally biased region" description="Polar residues" evidence="1">
    <location>
        <begin position="127"/>
        <end position="139"/>
    </location>
</feature>
<evidence type="ECO:0000313" key="2">
    <source>
        <dbReference type="EMBL" id="KAF9694684.1"/>
    </source>
</evidence>
<name>A0A8H7IYK1_9PLEO</name>
<dbReference type="AlphaFoldDB" id="A0A8H7IYK1"/>
<dbReference type="Proteomes" id="UP000651452">
    <property type="component" value="Unassembled WGS sequence"/>
</dbReference>
<organism evidence="2 3">
    <name type="scientific">Ascochyta lentis</name>
    <dbReference type="NCBI Taxonomy" id="205686"/>
    <lineage>
        <taxon>Eukaryota</taxon>
        <taxon>Fungi</taxon>
        <taxon>Dikarya</taxon>
        <taxon>Ascomycota</taxon>
        <taxon>Pezizomycotina</taxon>
        <taxon>Dothideomycetes</taxon>
        <taxon>Pleosporomycetidae</taxon>
        <taxon>Pleosporales</taxon>
        <taxon>Pleosporineae</taxon>
        <taxon>Didymellaceae</taxon>
        <taxon>Ascochyta</taxon>
    </lineage>
</organism>
<reference evidence="2" key="1">
    <citation type="submission" date="2018-12" db="EMBL/GenBank/DDBJ databases">
        <authorList>
            <person name="Syme R.A."/>
            <person name="Farfan-Caceres L."/>
            <person name="Lichtenzveig J."/>
        </authorList>
    </citation>
    <scope>NUCLEOTIDE SEQUENCE</scope>
    <source>
        <strain evidence="2">Al4</strain>
    </source>
</reference>
<keyword evidence="3" id="KW-1185">Reference proteome</keyword>
<accession>A0A8H7IYK1</accession>
<sequence>MLVADPLYNWRQTHQSHKTDSSITSPHDVAYSHSLHCSTTSNLESLSPQAMHKKPTNPQPLTNMQSPTPPTISSATAQTAHHVERPSTQSVASASASASKTESTDVLQKSEPTQNDIRKGREEEMSEQSAQNGQKQGHD</sequence>
<comment type="caution">
    <text evidence="2">The sequence shown here is derived from an EMBL/GenBank/DDBJ whole genome shotgun (WGS) entry which is preliminary data.</text>
</comment>
<protein>
    <submittedName>
        <fullName evidence="2">Uncharacterized protein</fullName>
    </submittedName>
</protein>
<evidence type="ECO:0000256" key="1">
    <source>
        <dbReference type="SAM" id="MobiDB-lite"/>
    </source>
</evidence>
<feature type="compositionally biased region" description="Polar residues" evidence="1">
    <location>
        <begin position="35"/>
        <end position="48"/>
    </location>
</feature>
<gene>
    <name evidence="2" type="ORF">EKO04_007628</name>
</gene>